<evidence type="ECO:0000313" key="5">
    <source>
        <dbReference type="EMBL" id="MDI1493082.1"/>
    </source>
</evidence>
<dbReference type="InterPro" id="IPR001227">
    <property type="entry name" value="Ac_transferase_dom_sf"/>
</dbReference>
<feature type="region of interest" description="Disordered" evidence="3">
    <location>
        <begin position="1"/>
        <end position="22"/>
    </location>
</feature>
<dbReference type="SUPFAM" id="SSF53901">
    <property type="entry name" value="Thiolase-like"/>
    <property type="match status" value="1"/>
</dbReference>
<keyword evidence="1" id="KW-0808">Transferase</keyword>
<dbReference type="EMBL" id="JAPUFD010000023">
    <property type="protein sequence ID" value="MDI1493082.1"/>
    <property type="molecule type" value="Genomic_DNA"/>
</dbReference>
<feature type="compositionally biased region" description="Polar residues" evidence="3">
    <location>
        <begin position="11"/>
        <end position="22"/>
    </location>
</feature>
<sequence>MSPISLVENDVASSNGHEANDSFSEQLNGYRASRIADDNAHTTSSGCNGKTETLNGWHNGAETRAPSPIAIVGMAMRLPGGVKDAQGFWEMLITKGNGQCKIPGDRYNIESFYSPSGKSGTVKTKYGYFLDGSELHNLDTSFFSMTKAEFDKLNPQQRMLLEVVWECMENAGQVRWRGKNIGCYVGVYGEDWLDIAAKDTQHLGMYRITGSGDFALANRVSYEYNLSGPSMTIRTACSSSLIGLHEACQAIRNGDCSSAIVAGANLIMSPTMTVAMTEQGVLSPYGSCNTFDAKADGYARGEAINAVFVKPLSDALQDGDPIRAVIRATATNSYRVAGIDNLAETAFVECHGNGTAVGDPLEAVAIANVFGQEGVWIGSVKPNVGHSEGASGVTSLIKTVLALEHQRIPPNINFSEPNPKIPFKSARLQVPLEITPWPTNCAMRASVNSFGTGGSNAHVIVDSATAFGAPKINADRGPPTRRPHLLVFSASHPDSLRRQDTAYQIWVPAFCVTDGNGTLEISSFSKPKLSPQIVFVFTGQGAQWAEMGKNLMHDYPGFRRYIKGMDDILSGLPCAPTWGIEDELQKPEASSRLDRAEFSQPLCTAIQIGLINLLKSWGVKPAAVIGHSSGENAAAYAADIIDADAAIIIAFYRGQVTKRQSIPGGMVAVGMGRQLVVPYLVDGVVVACENSPHSVTLSGDMKQLNAVANKIRADQPEMFVRGLKVEMAYHSHHMRHIGAEYEEMLEGRIRTRPGSATFFSTVTGRIVSDTTEFGPSYWRKNLESPVLFDAATRDALEKISRDTLFLEIGLHSALAGPLRQIFKTVASASAPAYVPTMLRGQNCTSSLLTAAGNMHLQNVSLNFDNLTPGQRVLTDLPNYKWRHETKHWNESRMARE</sequence>
<dbReference type="InterPro" id="IPR014043">
    <property type="entry name" value="Acyl_transferase_dom"/>
</dbReference>
<dbReference type="InterPro" id="IPR016035">
    <property type="entry name" value="Acyl_Trfase/lysoPLipase"/>
</dbReference>
<name>A0AA43U213_9LECA</name>
<evidence type="ECO:0000256" key="1">
    <source>
        <dbReference type="ARBA" id="ARBA00022679"/>
    </source>
</evidence>
<proteinExistence type="predicted"/>
<dbReference type="Gene3D" id="3.40.366.10">
    <property type="entry name" value="Malonyl-Coenzyme A Acyl Carrier Protein, domain 2"/>
    <property type="match status" value="1"/>
</dbReference>
<dbReference type="InterPro" id="IPR016039">
    <property type="entry name" value="Thiolase-like"/>
</dbReference>
<evidence type="ECO:0000256" key="3">
    <source>
        <dbReference type="SAM" id="MobiDB-lite"/>
    </source>
</evidence>
<dbReference type="InterPro" id="IPR014030">
    <property type="entry name" value="Ketoacyl_synth_N"/>
</dbReference>
<dbReference type="Pfam" id="PF00109">
    <property type="entry name" value="ketoacyl-synt"/>
    <property type="match status" value="1"/>
</dbReference>
<dbReference type="InterPro" id="IPR016036">
    <property type="entry name" value="Malonyl_transacylase_ACP-bd"/>
</dbReference>
<dbReference type="GO" id="GO:0004312">
    <property type="term" value="F:fatty acid synthase activity"/>
    <property type="evidence" value="ECO:0007669"/>
    <property type="project" value="TreeGrafter"/>
</dbReference>
<dbReference type="SMART" id="SM00827">
    <property type="entry name" value="PKS_AT"/>
    <property type="match status" value="1"/>
</dbReference>
<dbReference type="GO" id="GO:0006633">
    <property type="term" value="P:fatty acid biosynthetic process"/>
    <property type="evidence" value="ECO:0007669"/>
    <property type="project" value="TreeGrafter"/>
</dbReference>
<protein>
    <submittedName>
        <fullName evidence="5">Type I Iterative PKS</fullName>
    </submittedName>
</protein>
<feature type="region of interest" description="Disordered" evidence="3">
    <location>
        <begin position="39"/>
        <end position="61"/>
    </location>
</feature>
<dbReference type="Gene3D" id="3.40.47.10">
    <property type="match status" value="1"/>
</dbReference>
<keyword evidence="6" id="KW-1185">Reference proteome</keyword>
<dbReference type="Pfam" id="PF00698">
    <property type="entry name" value="Acyl_transf_1"/>
    <property type="match status" value="1"/>
</dbReference>
<dbReference type="GO" id="GO:0044550">
    <property type="term" value="P:secondary metabolite biosynthetic process"/>
    <property type="evidence" value="ECO:0007669"/>
    <property type="project" value="TreeGrafter"/>
</dbReference>
<dbReference type="Proteomes" id="UP001161017">
    <property type="component" value="Unassembled WGS sequence"/>
</dbReference>
<dbReference type="Pfam" id="PF16197">
    <property type="entry name" value="KAsynt_C_assoc"/>
    <property type="match status" value="1"/>
</dbReference>
<comment type="caution">
    <text evidence="5">The sequence shown here is derived from an EMBL/GenBank/DDBJ whole genome shotgun (WGS) entry which is preliminary data.</text>
</comment>
<gene>
    <name evidence="5" type="ORF">OHK93_004868</name>
</gene>
<dbReference type="InterPro" id="IPR014031">
    <property type="entry name" value="Ketoacyl_synth_C"/>
</dbReference>
<evidence type="ECO:0000259" key="4">
    <source>
        <dbReference type="PROSITE" id="PS52004"/>
    </source>
</evidence>
<dbReference type="AlphaFoldDB" id="A0AA43U213"/>
<dbReference type="Pfam" id="PF02801">
    <property type="entry name" value="Ketoacyl-synt_C"/>
    <property type="match status" value="1"/>
</dbReference>
<accession>A0AA43U213</accession>
<dbReference type="InterPro" id="IPR032821">
    <property type="entry name" value="PKS_assoc"/>
</dbReference>
<dbReference type="SUPFAM" id="SSF52151">
    <property type="entry name" value="FabD/lysophospholipase-like"/>
    <property type="match status" value="1"/>
</dbReference>
<dbReference type="CDD" id="cd00833">
    <property type="entry name" value="PKS"/>
    <property type="match status" value="1"/>
</dbReference>
<dbReference type="InterPro" id="IPR050091">
    <property type="entry name" value="PKS_NRPS_Biosynth_Enz"/>
</dbReference>
<evidence type="ECO:0000313" key="6">
    <source>
        <dbReference type="Proteomes" id="UP001161017"/>
    </source>
</evidence>
<evidence type="ECO:0000256" key="2">
    <source>
        <dbReference type="ARBA" id="ARBA00023268"/>
    </source>
</evidence>
<dbReference type="SUPFAM" id="SSF55048">
    <property type="entry name" value="Probable ACP-binding domain of malonyl-CoA ACP transacylase"/>
    <property type="match status" value="1"/>
</dbReference>
<dbReference type="PANTHER" id="PTHR43775">
    <property type="entry name" value="FATTY ACID SYNTHASE"/>
    <property type="match status" value="1"/>
</dbReference>
<dbReference type="PROSITE" id="PS52004">
    <property type="entry name" value="KS3_2"/>
    <property type="match status" value="1"/>
</dbReference>
<dbReference type="SMART" id="SM00825">
    <property type="entry name" value="PKS_KS"/>
    <property type="match status" value="1"/>
</dbReference>
<keyword evidence="2" id="KW-0511">Multifunctional enzyme</keyword>
<feature type="compositionally biased region" description="Polar residues" evidence="3">
    <location>
        <begin position="41"/>
        <end position="56"/>
    </location>
</feature>
<reference evidence="5" key="1">
    <citation type="journal article" date="2023" name="Genome Biol. Evol.">
        <title>First Whole Genome Sequence and Flow Cytometry Genome Size Data for the Lichen-Forming Fungus Ramalina farinacea (Ascomycota).</title>
        <authorList>
            <person name="Llewellyn T."/>
            <person name="Mian S."/>
            <person name="Hill R."/>
            <person name="Leitch I.J."/>
            <person name="Gaya E."/>
        </authorList>
    </citation>
    <scope>NUCLEOTIDE SEQUENCE</scope>
    <source>
        <strain evidence="5">LIQ254RAFAR</strain>
    </source>
</reference>
<feature type="domain" description="Ketosynthase family 3 (KS3)" evidence="4">
    <location>
        <begin position="66"/>
        <end position="463"/>
    </location>
</feature>
<dbReference type="InterPro" id="IPR020841">
    <property type="entry name" value="PKS_Beta-ketoAc_synthase_dom"/>
</dbReference>
<organism evidence="5 6">
    <name type="scientific">Ramalina farinacea</name>
    <dbReference type="NCBI Taxonomy" id="258253"/>
    <lineage>
        <taxon>Eukaryota</taxon>
        <taxon>Fungi</taxon>
        <taxon>Dikarya</taxon>
        <taxon>Ascomycota</taxon>
        <taxon>Pezizomycotina</taxon>
        <taxon>Lecanoromycetes</taxon>
        <taxon>OSLEUM clade</taxon>
        <taxon>Lecanoromycetidae</taxon>
        <taxon>Lecanorales</taxon>
        <taxon>Lecanorineae</taxon>
        <taxon>Ramalinaceae</taxon>
        <taxon>Ramalina</taxon>
    </lineage>
</organism>
<dbReference type="PANTHER" id="PTHR43775:SF49">
    <property type="entry name" value="SYNTHASE, PUTATIVE (JCVI)-RELATED"/>
    <property type="match status" value="1"/>
</dbReference>